<gene>
    <name evidence="1" type="ORF">E7747_10240</name>
</gene>
<dbReference type="EMBL" id="CP039396">
    <property type="protein sequence ID" value="QCD42626.1"/>
    <property type="molecule type" value="Genomic_DNA"/>
</dbReference>
<keyword evidence="2" id="KW-1185">Reference proteome</keyword>
<evidence type="ECO:0000313" key="1">
    <source>
        <dbReference type="EMBL" id="QCD42626.1"/>
    </source>
</evidence>
<reference evidence="2" key="1">
    <citation type="submission" date="2019-02" db="EMBL/GenBank/DDBJ databases">
        <title>Isolation and identification of novel species under the genus Muribaculum.</title>
        <authorList>
            <person name="Miyake S."/>
            <person name="Ding Y."/>
            <person name="Low A."/>
            <person name="Soh M."/>
            <person name="Seedorf H."/>
        </authorList>
    </citation>
    <scope>NUCLEOTIDE SEQUENCE [LARGE SCALE GENOMIC DNA]</scope>
    <source>
        <strain evidence="2">H5</strain>
    </source>
</reference>
<accession>A0A4P7W3M7</accession>
<organism evidence="1 2">
    <name type="scientific">Duncaniella dubosii</name>
    <dbReference type="NCBI Taxonomy" id="2518971"/>
    <lineage>
        <taxon>Bacteria</taxon>
        <taxon>Pseudomonadati</taxon>
        <taxon>Bacteroidota</taxon>
        <taxon>Bacteroidia</taxon>
        <taxon>Bacteroidales</taxon>
        <taxon>Muribaculaceae</taxon>
        <taxon>Duncaniella</taxon>
    </lineage>
</organism>
<dbReference type="RefSeq" id="WP_136415780.1">
    <property type="nucleotide sequence ID" value="NZ_CP039396.1"/>
</dbReference>
<name>A0A4P7W3M7_9BACT</name>
<proteinExistence type="predicted"/>
<evidence type="ECO:0000313" key="2">
    <source>
        <dbReference type="Proteomes" id="UP000297149"/>
    </source>
</evidence>
<dbReference type="AlphaFoldDB" id="A0A4P7W3M7"/>
<dbReference type="KEGG" id="ddb:E7747_10240"/>
<protein>
    <submittedName>
        <fullName evidence="1">Uncharacterized protein</fullName>
    </submittedName>
</protein>
<dbReference type="Proteomes" id="UP000297149">
    <property type="component" value="Chromosome"/>
</dbReference>
<sequence>MGYNKSLSDVYSETWTRYKNQCETDGYIALNRFCAGTGVNVQRLYEWLRRRKISISDYQRSLPERPDSSREGGGPLFREVKVPGIQVADESRDVGATSVVRDVHIELGWAEA</sequence>